<name>A0ABS6KEN5_9FIRM</name>
<evidence type="ECO:0000313" key="1">
    <source>
        <dbReference type="EMBL" id="MBU9728987.1"/>
    </source>
</evidence>
<proteinExistence type="predicted"/>
<dbReference type="RefSeq" id="WP_158354487.1">
    <property type="nucleotide sequence ID" value="NZ_JAHQCX010000027.1"/>
</dbReference>
<dbReference type="Proteomes" id="UP001314681">
    <property type="component" value="Unassembled WGS sequence"/>
</dbReference>
<comment type="caution">
    <text evidence="1">The sequence shown here is derived from an EMBL/GenBank/DDBJ whole genome shotgun (WGS) entry which is preliminary data.</text>
</comment>
<dbReference type="EMBL" id="JAHQCX010000027">
    <property type="protein sequence ID" value="MBU9728987.1"/>
    <property type="molecule type" value="Genomic_DNA"/>
</dbReference>
<gene>
    <name evidence="1" type="ORF">KTH90_23645</name>
</gene>
<evidence type="ECO:0000313" key="2">
    <source>
        <dbReference type="Proteomes" id="UP001314681"/>
    </source>
</evidence>
<reference evidence="1 2" key="1">
    <citation type="submission" date="2021-06" db="EMBL/GenBank/DDBJ databases">
        <title>Description of novel taxa of the family Lachnospiraceae.</title>
        <authorList>
            <person name="Chaplin A.V."/>
            <person name="Sokolova S.R."/>
            <person name="Pikina A.P."/>
            <person name="Korzhanova M."/>
            <person name="Belova V."/>
            <person name="Korostin D."/>
            <person name="Efimov B.A."/>
        </authorList>
    </citation>
    <scope>NUCLEOTIDE SEQUENCE [LARGE SCALE GENOMIC DNA]</scope>
    <source>
        <strain evidence="1 2">ASD4241</strain>
    </source>
</reference>
<protein>
    <submittedName>
        <fullName evidence="1">Uncharacterized protein</fullName>
    </submittedName>
</protein>
<accession>A0ABS6KEN5</accession>
<sequence>MIPGSRKELANLVTETTLEVYEDLTPQLIERLEQVKHSKELSEAQKNDEVMLDMMGFVKSCTNEIIIDVLAQIFGLE</sequence>
<organism evidence="1 2">
    <name type="scientific">Diplocloster modestus</name>
    <dbReference type="NCBI Taxonomy" id="2850322"/>
    <lineage>
        <taxon>Bacteria</taxon>
        <taxon>Bacillati</taxon>
        <taxon>Bacillota</taxon>
        <taxon>Clostridia</taxon>
        <taxon>Lachnospirales</taxon>
        <taxon>Lachnospiraceae</taxon>
        <taxon>Diplocloster</taxon>
    </lineage>
</organism>
<keyword evidence="2" id="KW-1185">Reference proteome</keyword>